<dbReference type="PROSITE" id="PS50082">
    <property type="entry name" value="WD_REPEATS_2"/>
    <property type="match status" value="6"/>
</dbReference>
<evidence type="ECO:0000256" key="2">
    <source>
        <dbReference type="ARBA" id="ARBA00022737"/>
    </source>
</evidence>
<dbReference type="PROSITE" id="PS00678">
    <property type="entry name" value="WD_REPEATS_1"/>
    <property type="match status" value="4"/>
</dbReference>
<accession>A0A433DKM2</accession>
<proteinExistence type="predicted"/>
<feature type="repeat" description="WD" evidence="3">
    <location>
        <begin position="506"/>
        <end position="545"/>
    </location>
</feature>
<dbReference type="Pfam" id="PF12937">
    <property type="entry name" value="F-box-like"/>
    <property type="match status" value="1"/>
</dbReference>
<feature type="region of interest" description="Disordered" evidence="4">
    <location>
        <begin position="294"/>
        <end position="321"/>
    </location>
</feature>
<evidence type="ECO:0000256" key="4">
    <source>
        <dbReference type="SAM" id="MobiDB-lite"/>
    </source>
</evidence>
<dbReference type="InterPro" id="IPR019775">
    <property type="entry name" value="WD40_repeat_CS"/>
</dbReference>
<dbReference type="PRINTS" id="PR00320">
    <property type="entry name" value="GPROTEINBRPT"/>
</dbReference>
<reference evidence="6 7" key="1">
    <citation type="journal article" date="2018" name="New Phytol.">
        <title>Phylogenomics of Endogonaceae and evolution of mycorrhizas within Mucoromycota.</title>
        <authorList>
            <person name="Chang Y."/>
            <person name="Desiro A."/>
            <person name="Na H."/>
            <person name="Sandor L."/>
            <person name="Lipzen A."/>
            <person name="Clum A."/>
            <person name="Barry K."/>
            <person name="Grigoriev I.V."/>
            <person name="Martin F.M."/>
            <person name="Stajich J.E."/>
            <person name="Smith M.E."/>
            <person name="Bonito G."/>
            <person name="Spatafora J.W."/>
        </authorList>
    </citation>
    <scope>NUCLEOTIDE SEQUENCE [LARGE SCALE GENOMIC DNA]</scope>
    <source>
        <strain evidence="6 7">GMNB39</strain>
    </source>
</reference>
<gene>
    <name evidence="6" type="ORF">BC936DRAFT_148289</name>
</gene>
<dbReference type="Pfam" id="PF00400">
    <property type="entry name" value="WD40"/>
    <property type="match status" value="6"/>
</dbReference>
<organism evidence="6 7">
    <name type="scientific">Jimgerdemannia flammicorona</name>
    <dbReference type="NCBI Taxonomy" id="994334"/>
    <lineage>
        <taxon>Eukaryota</taxon>
        <taxon>Fungi</taxon>
        <taxon>Fungi incertae sedis</taxon>
        <taxon>Mucoromycota</taxon>
        <taxon>Mucoromycotina</taxon>
        <taxon>Endogonomycetes</taxon>
        <taxon>Endogonales</taxon>
        <taxon>Endogonaceae</taxon>
        <taxon>Jimgerdemannia</taxon>
    </lineage>
</organism>
<feature type="repeat" description="WD" evidence="3">
    <location>
        <begin position="386"/>
        <end position="425"/>
    </location>
</feature>
<dbReference type="PANTHER" id="PTHR14604">
    <property type="entry name" value="WD40 REPEAT PF20"/>
    <property type="match status" value="1"/>
</dbReference>
<keyword evidence="7" id="KW-1185">Reference proteome</keyword>
<dbReference type="SMART" id="SM00320">
    <property type="entry name" value="WD40"/>
    <property type="match status" value="6"/>
</dbReference>
<dbReference type="InterPro" id="IPR020472">
    <property type="entry name" value="WD40_PAC1"/>
</dbReference>
<dbReference type="OrthoDB" id="19711at2759"/>
<evidence type="ECO:0000313" key="7">
    <source>
        <dbReference type="Proteomes" id="UP000268093"/>
    </source>
</evidence>
<evidence type="ECO:0000256" key="3">
    <source>
        <dbReference type="PROSITE-ProRule" id="PRU00221"/>
    </source>
</evidence>
<evidence type="ECO:0000259" key="5">
    <source>
        <dbReference type="PROSITE" id="PS50181"/>
    </source>
</evidence>
<dbReference type="SUPFAM" id="SSF50978">
    <property type="entry name" value="WD40 repeat-like"/>
    <property type="match status" value="1"/>
</dbReference>
<dbReference type="Gene3D" id="2.130.10.10">
    <property type="entry name" value="YVTN repeat-like/Quinoprotein amine dehydrogenase"/>
    <property type="match status" value="2"/>
</dbReference>
<feature type="repeat" description="WD" evidence="3">
    <location>
        <begin position="426"/>
        <end position="465"/>
    </location>
</feature>
<keyword evidence="2" id="KW-0677">Repeat</keyword>
<name>A0A433DKM2_9FUNG</name>
<feature type="repeat" description="WD" evidence="3">
    <location>
        <begin position="586"/>
        <end position="627"/>
    </location>
</feature>
<dbReference type="PANTHER" id="PTHR14604:SF4">
    <property type="entry name" value="F-BOX DOMAIN-CONTAINING PROTEIN"/>
    <property type="match status" value="1"/>
</dbReference>
<feature type="compositionally biased region" description="Low complexity" evidence="4">
    <location>
        <begin position="295"/>
        <end position="315"/>
    </location>
</feature>
<dbReference type="InterPro" id="IPR050995">
    <property type="entry name" value="WD-F-box_domain-protein"/>
</dbReference>
<dbReference type="SUPFAM" id="SSF81383">
    <property type="entry name" value="F-box domain"/>
    <property type="match status" value="1"/>
</dbReference>
<dbReference type="InterPro" id="IPR036322">
    <property type="entry name" value="WD40_repeat_dom_sf"/>
</dbReference>
<dbReference type="EMBL" id="RBNI01000744">
    <property type="protein sequence ID" value="RUP51418.1"/>
    <property type="molecule type" value="Genomic_DNA"/>
</dbReference>
<dbReference type="AlphaFoldDB" id="A0A433DKM2"/>
<feature type="region of interest" description="Disordered" evidence="4">
    <location>
        <begin position="1"/>
        <end position="36"/>
    </location>
</feature>
<feature type="repeat" description="WD" evidence="3">
    <location>
        <begin position="466"/>
        <end position="505"/>
    </location>
</feature>
<sequence>MSTSPAHPNHHLSPHFPHPRPFITNNPDSPADEGYDEQRFETPSYMKGWSEEHRAGVRKTARVGPEPLGGRFRFISFEHPRTSATSAVAYFRSRHHRHLPHELAIHILTFTDAETLARVALVSWQWNKVSQDQQLWRRFYFRQGWSINQRMIDTYLSTTANTQTVAIELVDGMEGVEFTGKGKAKELSMMSLDDDDLVLPSSLIVRSPRMPSPKTPSIGSLPMDFTPAVPVPAVHVSTPSALPIPAHILHRVPAPSTRSSTLLPIPTPMSNRFRSLRRPSELLLRFRNRHAPHLSTTSATHASSSSSSSSSTSSTITPTRQLPVAVPSAYRSSRPAVVFPHPHHHDEKGRPAICWKRLYRNRLQIERNWRVGVYRSRAIPSAENMHEGHREGIYCVQFDEEKIVSGSRDNTIKVWDTHSGRCLRTLVAHTGSVLCLQYDEKYIISGSSDNSIIQWDVRTGAVVRILKGHTEPVFNLKIDRDHIVSCSKDRTVRVWDLHTGELLRTLVGHRAAVNAVQFRQGLIVSASGDRTVKVWDLRTGECVRTFDSHARGIACVQFDGKLVVSGSSDKTIKVWDVNSGECVGTMTGHTDLVRTVQFDGERGRVVSGSYDETLKVWDWKTGKCMVDLKDGHTSR</sequence>
<evidence type="ECO:0000313" key="6">
    <source>
        <dbReference type="EMBL" id="RUP51418.1"/>
    </source>
</evidence>
<dbReference type="PROSITE" id="PS50181">
    <property type="entry name" value="FBOX"/>
    <property type="match status" value="1"/>
</dbReference>
<comment type="caution">
    <text evidence="6">The sequence shown here is derived from an EMBL/GenBank/DDBJ whole genome shotgun (WGS) entry which is preliminary data.</text>
</comment>
<protein>
    <submittedName>
        <fullName evidence="6">WD40-repeat-containing domain protein</fullName>
    </submittedName>
</protein>
<dbReference type="PROSITE" id="PS50294">
    <property type="entry name" value="WD_REPEATS_REGION"/>
    <property type="match status" value="6"/>
</dbReference>
<dbReference type="InterPro" id="IPR036047">
    <property type="entry name" value="F-box-like_dom_sf"/>
</dbReference>
<dbReference type="CDD" id="cd00200">
    <property type="entry name" value="WD40"/>
    <property type="match status" value="1"/>
</dbReference>
<dbReference type="InterPro" id="IPR001680">
    <property type="entry name" value="WD40_rpt"/>
</dbReference>
<dbReference type="InterPro" id="IPR015943">
    <property type="entry name" value="WD40/YVTN_repeat-like_dom_sf"/>
</dbReference>
<evidence type="ECO:0000256" key="1">
    <source>
        <dbReference type="ARBA" id="ARBA00022574"/>
    </source>
</evidence>
<dbReference type="Gene3D" id="1.20.1280.50">
    <property type="match status" value="1"/>
</dbReference>
<feature type="domain" description="F-box" evidence="5">
    <location>
        <begin position="93"/>
        <end position="139"/>
    </location>
</feature>
<dbReference type="Proteomes" id="UP000268093">
    <property type="component" value="Unassembled WGS sequence"/>
</dbReference>
<dbReference type="SMART" id="SM00256">
    <property type="entry name" value="FBOX"/>
    <property type="match status" value="1"/>
</dbReference>
<feature type="repeat" description="WD" evidence="3">
    <location>
        <begin position="546"/>
        <end position="585"/>
    </location>
</feature>
<dbReference type="InterPro" id="IPR001810">
    <property type="entry name" value="F-box_dom"/>
</dbReference>
<keyword evidence="1 3" id="KW-0853">WD repeat</keyword>